<dbReference type="AlphaFoldDB" id="A0A0A6PJT1"/>
<keyword evidence="2" id="KW-1185">Reference proteome</keyword>
<gene>
    <name evidence="1" type="ORF">PN36_16700</name>
</gene>
<protein>
    <submittedName>
        <fullName evidence="1">Uncharacterized protein</fullName>
    </submittedName>
</protein>
<dbReference type="Gene3D" id="3.40.710.10">
    <property type="entry name" value="DD-peptidase/beta-lactamase superfamily"/>
    <property type="match status" value="1"/>
</dbReference>
<evidence type="ECO:0000313" key="2">
    <source>
        <dbReference type="Proteomes" id="UP000030428"/>
    </source>
</evidence>
<organism evidence="1 2">
    <name type="scientific">Candidatus Thiomargarita nelsonii</name>
    <dbReference type="NCBI Taxonomy" id="1003181"/>
    <lineage>
        <taxon>Bacteria</taxon>
        <taxon>Pseudomonadati</taxon>
        <taxon>Pseudomonadota</taxon>
        <taxon>Gammaproteobacteria</taxon>
        <taxon>Thiotrichales</taxon>
        <taxon>Thiotrichaceae</taxon>
        <taxon>Thiomargarita</taxon>
    </lineage>
</organism>
<dbReference type="SUPFAM" id="SSF56601">
    <property type="entry name" value="beta-lactamase/transpeptidase-like"/>
    <property type="match status" value="1"/>
</dbReference>
<evidence type="ECO:0000313" key="1">
    <source>
        <dbReference type="EMBL" id="KHD09239.1"/>
    </source>
</evidence>
<reference evidence="1 2" key="1">
    <citation type="journal article" date="2016" name="Front. Microbiol.">
        <title>Single-Cell (Meta-)Genomics of a Dimorphic Candidatus Thiomargarita nelsonii Reveals Genomic Plasticity.</title>
        <authorList>
            <person name="Flood B.E."/>
            <person name="Fliss P."/>
            <person name="Jones D.S."/>
            <person name="Dick G.J."/>
            <person name="Jain S."/>
            <person name="Kaster A.K."/>
            <person name="Winkel M."/>
            <person name="Mussmann M."/>
            <person name="Bailey J."/>
        </authorList>
    </citation>
    <scope>NUCLEOTIDE SEQUENCE [LARGE SCALE GENOMIC DNA]</scope>
    <source>
        <strain evidence="1">Hydrate Ridge</strain>
    </source>
</reference>
<proteinExistence type="predicted"/>
<sequence length="138" mass="15425">MKKSAVEQTSYKFCHVILLISKMQWLPQAESVQFVVTNIVLLQQTADYWPTHGWRSATPESQGIDSEDLVEALDYLLAAQINIHCLLIVRNGQMILDANFYPGDSVHNVASVTKSITSILTGIAVDKGFITTDNRQCR</sequence>
<comment type="caution">
    <text evidence="1">The sequence shown here is derived from an EMBL/GenBank/DDBJ whole genome shotgun (WGS) entry which is preliminary data.</text>
</comment>
<dbReference type="InterPro" id="IPR012338">
    <property type="entry name" value="Beta-lactam/transpept-like"/>
</dbReference>
<dbReference type="EMBL" id="JSZA02000063">
    <property type="protein sequence ID" value="KHD09239.1"/>
    <property type="molecule type" value="Genomic_DNA"/>
</dbReference>
<accession>A0A0A6PJT1</accession>
<dbReference type="Proteomes" id="UP000030428">
    <property type="component" value="Unassembled WGS sequence"/>
</dbReference>
<name>A0A0A6PJT1_9GAMM</name>